<dbReference type="RefSeq" id="WP_134336748.1">
    <property type="nucleotide sequence ID" value="NZ_BMCZ01000002.1"/>
</dbReference>
<dbReference type="Proteomes" id="UP000583101">
    <property type="component" value="Unassembled WGS sequence"/>
</dbReference>
<evidence type="ECO:0000313" key="4">
    <source>
        <dbReference type="Proteomes" id="UP000583101"/>
    </source>
</evidence>
<evidence type="ECO:0000313" key="1">
    <source>
        <dbReference type="EMBL" id="MBB3969325.1"/>
    </source>
</evidence>
<protein>
    <submittedName>
        <fullName evidence="1">Fe-S cluster-containing protein</fullName>
    </submittedName>
</protein>
<gene>
    <name evidence="2" type="ORF">E2R65_12160</name>
    <name evidence="1" type="ORF">GGR35_001928</name>
</gene>
<reference evidence="2" key="2">
    <citation type="submission" date="2019-03" db="EMBL/GenBank/DDBJ databases">
        <authorList>
            <person name="Yan Y.-Q."/>
            <person name="Du Z.-J."/>
        </authorList>
    </citation>
    <scope>NUCLEOTIDE SEQUENCE</scope>
    <source>
        <strain evidence="2">PP-F2FG21</strain>
    </source>
</reference>
<evidence type="ECO:0000313" key="2">
    <source>
        <dbReference type="EMBL" id="TEW65882.1"/>
    </source>
</evidence>
<dbReference type="Proteomes" id="UP000297248">
    <property type="component" value="Unassembled WGS sequence"/>
</dbReference>
<evidence type="ECO:0000313" key="3">
    <source>
        <dbReference type="Proteomes" id="UP000297248"/>
    </source>
</evidence>
<dbReference type="EMBL" id="SNQG01000004">
    <property type="protein sequence ID" value="TEW65882.1"/>
    <property type="molecule type" value="Genomic_DNA"/>
</dbReference>
<name>A0A4Y8AD04_9SPHI</name>
<accession>A0A4Y8AD04</accession>
<keyword evidence="4" id="KW-1185">Reference proteome</keyword>
<sequence length="94" mass="10658">MAFMKSSGKALARLLGKLETEEFYFNQLSGYAVSKFVINPAGNKATAWFKGHVLHRNVQIGELYHCPDGHEYIHTNGKTYLYDPSTDNFYHATV</sequence>
<proteinExistence type="predicted"/>
<dbReference type="EMBL" id="JACIEG010000003">
    <property type="protein sequence ID" value="MBB3969325.1"/>
    <property type="molecule type" value="Genomic_DNA"/>
</dbReference>
<reference evidence="1 4" key="3">
    <citation type="submission" date="2020-08" db="EMBL/GenBank/DDBJ databases">
        <title>Genomic Encyclopedia of Type Strains, Phase IV (KMG-IV): sequencing the most valuable type-strain genomes for metagenomic binning, comparative biology and taxonomic classification.</title>
        <authorList>
            <person name="Goeker M."/>
        </authorList>
    </citation>
    <scope>NUCLEOTIDE SEQUENCE [LARGE SCALE GENOMIC DNA]</scope>
    <source>
        <strain evidence="1 4">DSM 100995</strain>
    </source>
</reference>
<organism evidence="2 3">
    <name type="scientific">Mucilaginibacter phyllosphaerae</name>
    <dbReference type="NCBI Taxonomy" id="1812349"/>
    <lineage>
        <taxon>Bacteria</taxon>
        <taxon>Pseudomonadati</taxon>
        <taxon>Bacteroidota</taxon>
        <taxon>Sphingobacteriia</taxon>
        <taxon>Sphingobacteriales</taxon>
        <taxon>Sphingobacteriaceae</taxon>
        <taxon>Mucilaginibacter</taxon>
    </lineage>
</organism>
<comment type="caution">
    <text evidence="2">The sequence shown here is derived from an EMBL/GenBank/DDBJ whole genome shotgun (WGS) entry which is preliminary data.</text>
</comment>
<reference evidence="2 3" key="1">
    <citation type="journal article" date="2016" name="Int. J. Syst. Evol. Microbiol.">
        <title>Proposal of Mucilaginibacter phyllosphaerae sp. nov. isolated from the phyllosphere of Galium album.</title>
        <authorList>
            <person name="Aydogan E.L."/>
            <person name="Busse H.J."/>
            <person name="Moser G."/>
            <person name="Muller C."/>
            <person name="Kampfer P."/>
            <person name="Glaeser S.P."/>
        </authorList>
    </citation>
    <scope>NUCLEOTIDE SEQUENCE [LARGE SCALE GENOMIC DNA]</scope>
    <source>
        <strain evidence="2 3">PP-F2FG21</strain>
    </source>
</reference>
<dbReference type="AlphaFoldDB" id="A0A4Y8AD04"/>